<sequence length="69" mass="7982">MFQDAPKQKLFELIFDLLIHSKFLQMIALLRVRKNLQLHIKPKYSTLTCPTPPNTSLCMIPKLIFVPSA</sequence>
<accession>A0A0V0GRZ7</accession>
<organism evidence="1">
    <name type="scientific">Solanum chacoense</name>
    <name type="common">Chaco potato</name>
    <dbReference type="NCBI Taxonomy" id="4108"/>
    <lineage>
        <taxon>Eukaryota</taxon>
        <taxon>Viridiplantae</taxon>
        <taxon>Streptophyta</taxon>
        <taxon>Embryophyta</taxon>
        <taxon>Tracheophyta</taxon>
        <taxon>Spermatophyta</taxon>
        <taxon>Magnoliopsida</taxon>
        <taxon>eudicotyledons</taxon>
        <taxon>Gunneridae</taxon>
        <taxon>Pentapetalae</taxon>
        <taxon>asterids</taxon>
        <taxon>lamiids</taxon>
        <taxon>Solanales</taxon>
        <taxon>Solanaceae</taxon>
        <taxon>Solanoideae</taxon>
        <taxon>Solaneae</taxon>
        <taxon>Solanum</taxon>
    </lineage>
</organism>
<protein>
    <submittedName>
        <fullName evidence="1">Putative ovule protein</fullName>
    </submittedName>
</protein>
<reference evidence="1" key="1">
    <citation type="submission" date="2015-12" db="EMBL/GenBank/DDBJ databases">
        <title>Gene expression during late stages of embryo sac development: a critical building block for successful pollen-pistil interactions.</title>
        <authorList>
            <person name="Liu Y."/>
            <person name="Joly V."/>
            <person name="Sabar M."/>
            <person name="Matton D.P."/>
        </authorList>
    </citation>
    <scope>NUCLEOTIDE SEQUENCE</scope>
</reference>
<proteinExistence type="predicted"/>
<dbReference type="EMBL" id="GEDG01033138">
    <property type="protein sequence ID" value="JAP10425.1"/>
    <property type="molecule type" value="Transcribed_RNA"/>
</dbReference>
<evidence type="ECO:0000313" key="1">
    <source>
        <dbReference type="EMBL" id="JAP10425.1"/>
    </source>
</evidence>
<name>A0A0V0GRZ7_SOLCH</name>
<dbReference type="AlphaFoldDB" id="A0A0V0GRZ7"/>